<accession>A0AAV9Q232</accession>
<evidence type="ECO:0000256" key="1">
    <source>
        <dbReference type="SAM" id="MobiDB-lite"/>
    </source>
</evidence>
<dbReference type="AlphaFoldDB" id="A0AAV9Q232"/>
<comment type="caution">
    <text evidence="2">The sequence shown here is derived from an EMBL/GenBank/DDBJ whole genome shotgun (WGS) entry which is preliminary data.</text>
</comment>
<dbReference type="InterPro" id="IPR016024">
    <property type="entry name" value="ARM-type_fold"/>
</dbReference>
<dbReference type="SUPFAM" id="SSF48371">
    <property type="entry name" value="ARM repeat"/>
    <property type="match status" value="1"/>
</dbReference>
<gene>
    <name evidence="2" type="ORF">LTR25_008323</name>
</gene>
<dbReference type="EMBL" id="JAXLQG010000016">
    <property type="protein sequence ID" value="KAK5531993.1"/>
    <property type="molecule type" value="Genomic_DNA"/>
</dbReference>
<reference evidence="2 3" key="1">
    <citation type="submission" date="2023-06" db="EMBL/GenBank/DDBJ databases">
        <title>Black Yeasts Isolated from many extreme environments.</title>
        <authorList>
            <person name="Coleine C."/>
            <person name="Stajich J.E."/>
            <person name="Selbmann L."/>
        </authorList>
    </citation>
    <scope>NUCLEOTIDE SEQUENCE [LARGE SCALE GENOMIC DNA]</scope>
    <source>
        <strain evidence="2 3">CCFEE 5887</strain>
    </source>
</reference>
<feature type="region of interest" description="Disordered" evidence="1">
    <location>
        <begin position="159"/>
        <end position="292"/>
    </location>
</feature>
<evidence type="ECO:0000313" key="3">
    <source>
        <dbReference type="Proteomes" id="UP001345827"/>
    </source>
</evidence>
<feature type="compositionally biased region" description="Low complexity" evidence="1">
    <location>
        <begin position="174"/>
        <end position="199"/>
    </location>
</feature>
<feature type="compositionally biased region" description="Basic residues" evidence="1">
    <location>
        <begin position="207"/>
        <end position="217"/>
    </location>
</feature>
<protein>
    <submittedName>
        <fullName evidence="2">Uncharacterized protein</fullName>
    </submittedName>
</protein>
<dbReference type="Proteomes" id="UP001345827">
    <property type="component" value="Unassembled WGS sequence"/>
</dbReference>
<name>A0AAV9Q232_9PEZI</name>
<feature type="compositionally biased region" description="Acidic residues" evidence="1">
    <location>
        <begin position="268"/>
        <end position="277"/>
    </location>
</feature>
<sequence length="292" mass="33188">MATGTYYIDRNVWCLGHNGPVEEPLVPEFVERGESTWLGIYLENLPPPPPDFVVPGRPPSPTNLATALQILTFSDSKRIKNPSFDIEFYISEDHRAQCHKITISLDQDVLVSRSIHQRLHHNHNHHRTTAPPADLEDRVLRQPSPTDLAAALPHILTFSELKKKKKTPAPTPAPANRTPSSRVRPATTSTTTNTTNGESPSPPKEPIKKRPPPPRRRAAAEEEEEEEEGEEEEGEEENDDEDDEDDEYDEDKEEQEEEEKSIRPFVDYGDDDPDDECLPSKSEERPTKRRRV</sequence>
<evidence type="ECO:0000313" key="2">
    <source>
        <dbReference type="EMBL" id="KAK5531993.1"/>
    </source>
</evidence>
<keyword evidence="3" id="KW-1185">Reference proteome</keyword>
<organism evidence="2 3">
    <name type="scientific">Vermiconidia calcicola</name>
    <dbReference type="NCBI Taxonomy" id="1690605"/>
    <lineage>
        <taxon>Eukaryota</taxon>
        <taxon>Fungi</taxon>
        <taxon>Dikarya</taxon>
        <taxon>Ascomycota</taxon>
        <taxon>Pezizomycotina</taxon>
        <taxon>Dothideomycetes</taxon>
        <taxon>Dothideomycetidae</taxon>
        <taxon>Mycosphaerellales</taxon>
        <taxon>Extremaceae</taxon>
        <taxon>Vermiconidia</taxon>
    </lineage>
</organism>
<proteinExistence type="predicted"/>
<feature type="compositionally biased region" description="Acidic residues" evidence="1">
    <location>
        <begin position="221"/>
        <end position="259"/>
    </location>
</feature>